<name>A0A069QF97_HOYLO</name>
<gene>
    <name evidence="1" type="ORF">HMPREF1991_02402</name>
</gene>
<dbReference type="AlphaFoldDB" id="A0A069QF97"/>
<organism evidence="1 2">
    <name type="scientific">Hoylesella loescheii DSM 19665 = JCM 12249 = ATCC 15930</name>
    <dbReference type="NCBI Taxonomy" id="1122985"/>
    <lineage>
        <taxon>Bacteria</taxon>
        <taxon>Pseudomonadati</taxon>
        <taxon>Bacteroidota</taxon>
        <taxon>Bacteroidia</taxon>
        <taxon>Bacteroidales</taxon>
        <taxon>Prevotellaceae</taxon>
        <taxon>Hoylesella</taxon>
    </lineage>
</organism>
<comment type="caution">
    <text evidence="1">The sequence shown here is derived from an EMBL/GenBank/DDBJ whole genome shotgun (WGS) entry which is preliminary data.</text>
</comment>
<protein>
    <submittedName>
        <fullName evidence="1">Uncharacterized protein</fullName>
    </submittedName>
</protein>
<proteinExistence type="predicted"/>
<dbReference type="EMBL" id="JNGW01000105">
    <property type="protein sequence ID" value="KDR51480.1"/>
    <property type="molecule type" value="Genomic_DNA"/>
</dbReference>
<dbReference type="HOGENOM" id="CLU_3156291_0_0_10"/>
<dbReference type="Proteomes" id="UP000027442">
    <property type="component" value="Unassembled WGS sequence"/>
</dbReference>
<accession>A0A069QF97</accession>
<reference evidence="1 2" key="1">
    <citation type="submission" date="2013-08" db="EMBL/GenBank/DDBJ databases">
        <authorList>
            <person name="Weinstock G."/>
            <person name="Sodergren E."/>
            <person name="Wylie T."/>
            <person name="Fulton L."/>
            <person name="Fulton R."/>
            <person name="Fronick C."/>
            <person name="O'Laughlin M."/>
            <person name="Godfrey J."/>
            <person name="Miner T."/>
            <person name="Herter B."/>
            <person name="Appelbaum E."/>
            <person name="Cordes M."/>
            <person name="Lek S."/>
            <person name="Wollam A."/>
            <person name="Pepin K.H."/>
            <person name="Palsikar V.B."/>
            <person name="Mitreva M."/>
            <person name="Wilson R.K."/>
        </authorList>
    </citation>
    <scope>NUCLEOTIDE SEQUENCE [LARGE SCALE GENOMIC DNA]</scope>
    <source>
        <strain evidence="1 2">ATCC 15930</strain>
    </source>
</reference>
<evidence type="ECO:0000313" key="1">
    <source>
        <dbReference type="EMBL" id="KDR51480.1"/>
    </source>
</evidence>
<keyword evidence="2" id="KW-1185">Reference proteome</keyword>
<evidence type="ECO:0000313" key="2">
    <source>
        <dbReference type="Proteomes" id="UP000027442"/>
    </source>
</evidence>
<sequence>MDVVIDTLPAVRKDYLILFHKDNTITNKRNNKKNKIILFTPVRYKKVR</sequence>
<dbReference type="PATRIC" id="fig|1122985.7.peg.2488"/>